<evidence type="ECO:0000313" key="3">
    <source>
        <dbReference type="EMBL" id="CAG8542351.1"/>
    </source>
</evidence>
<dbReference type="GO" id="GO:0003677">
    <property type="term" value="F:DNA binding"/>
    <property type="evidence" value="ECO:0007669"/>
    <property type="project" value="InterPro"/>
</dbReference>
<evidence type="ECO:0000256" key="1">
    <source>
        <dbReference type="ARBA" id="ARBA00010490"/>
    </source>
</evidence>
<dbReference type="Gene3D" id="1.10.8.140">
    <property type="entry name" value="PDCD5-like"/>
    <property type="match status" value="1"/>
</dbReference>
<dbReference type="AlphaFoldDB" id="A0A9N9AWE9"/>
<name>A0A9N9AWE9_9GLOM</name>
<reference evidence="3" key="1">
    <citation type="submission" date="2021-06" db="EMBL/GenBank/DDBJ databases">
        <authorList>
            <person name="Kallberg Y."/>
            <person name="Tangrot J."/>
            <person name="Rosling A."/>
        </authorList>
    </citation>
    <scope>NUCLEOTIDE SEQUENCE</scope>
    <source>
        <strain evidence="3">MT106</strain>
    </source>
</reference>
<dbReference type="PANTHER" id="PTHR10840:SF0">
    <property type="entry name" value="PROGRAMMED CELL DEATH PROTEIN 5"/>
    <property type="match status" value="1"/>
</dbReference>
<comment type="similarity">
    <text evidence="1">Belongs to the PDCD5 family.</text>
</comment>
<dbReference type="PANTHER" id="PTHR10840">
    <property type="entry name" value="PROGRAMMED CELL DEATH PROTEIN 5"/>
    <property type="match status" value="1"/>
</dbReference>
<dbReference type="Pfam" id="PF01984">
    <property type="entry name" value="dsDNA_bind"/>
    <property type="match status" value="1"/>
</dbReference>
<feature type="non-terminal residue" evidence="3">
    <location>
        <position position="65"/>
    </location>
</feature>
<dbReference type="GO" id="GO:0005634">
    <property type="term" value="C:nucleus"/>
    <property type="evidence" value="ECO:0007669"/>
    <property type="project" value="TreeGrafter"/>
</dbReference>
<organism evidence="3 4">
    <name type="scientific">Ambispora gerdemannii</name>
    <dbReference type="NCBI Taxonomy" id="144530"/>
    <lineage>
        <taxon>Eukaryota</taxon>
        <taxon>Fungi</taxon>
        <taxon>Fungi incertae sedis</taxon>
        <taxon>Mucoromycota</taxon>
        <taxon>Glomeromycotina</taxon>
        <taxon>Glomeromycetes</taxon>
        <taxon>Archaeosporales</taxon>
        <taxon>Ambisporaceae</taxon>
        <taxon>Ambispora</taxon>
    </lineage>
</organism>
<sequence>MEDAELEAIRQTRLRELQARAGGPSVGHNVGNAKSSEEETEQKRQQEETRQNLLIQILDNEARER</sequence>
<dbReference type="EMBL" id="CAJVPL010000943">
    <property type="protein sequence ID" value="CAG8542351.1"/>
    <property type="molecule type" value="Genomic_DNA"/>
</dbReference>
<evidence type="ECO:0000313" key="4">
    <source>
        <dbReference type="Proteomes" id="UP000789831"/>
    </source>
</evidence>
<dbReference type="OrthoDB" id="10252486at2759"/>
<feature type="region of interest" description="Disordered" evidence="2">
    <location>
        <begin position="15"/>
        <end position="65"/>
    </location>
</feature>
<keyword evidence="4" id="KW-1185">Reference proteome</keyword>
<comment type="caution">
    <text evidence="3">The sequence shown here is derived from an EMBL/GenBank/DDBJ whole genome shotgun (WGS) entry which is preliminary data.</text>
</comment>
<dbReference type="SUPFAM" id="SSF46950">
    <property type="entry name" value="Double-stranded DNA-binding domain"/>
    <property type="match status" value="1"/>
</dbReference>
<gene>
    <name evidence="3" type="ORF">AGERDE_LOCUS6251</name>
</gene>
<evidence type="ECO:0000256" key="2">
    <source>
        <dbReference type="SAM" id="MobiDB-lite"/>
    </source>
</evidence>
<protein>
    <submittedName>
        <fullName evidence="3">12174_t:CDS:1</fullName>
    </submittedName>
</protein>
<dbReference type="GO" id="GO:0005829">
    <property type="term" value="C:cytosol"/>
    <property type="evidence" value="ECO:0007669"/>
    <property type="project" value="TreeGrafter"/>
</dbReference>
<feature type="compositionally biased region" description="Basic and acidic residues" evidence="2">
    <location>
        <begin position="35"/>
        <end position="50"/>
    </location>
</feature>
<accession>A0A9N9AWE9</accession>
<dbReference type="InterPro" id="IPR002836">
    <property type="entry name" value="PDCD5-like"/>
</dbReference>
<dbReference type="Proteomes" id="UP000789831">
    <property type="component" value="Unassembled WGS sequence"/>
</dbReference>
<dbReference type="InterPro" id="IPR036883">
    <property type="entry name" value="PDCD5-like_sf"/>
</dbReference>
<proteinExistence type="inferred from homology"/>